<organism evidence="1 2">
    <name type="scientific">Blautia hominis</name>
    <dbReference type="NCBI Taxonomy" id="2025493"/>
    <lineage>
        <taxon>Bacteria</taxon>
        <taxon>Bacillati</taxon>
        <taxon>Bacillota</taxon>
        <taxon>Clostridia</taxon>
        <taxon>Lachnospirales</taxon>
        <taxon>Lachnospiraceae</taxon>
        <taxon>Blautia</taxon>
    </lineage>
</organism>
<dbReference type="PANTHER" id="PTHR34407:SF1">
    <property type="entry name" value="SGNH HYDROLASE-TYPE ESTERASE DOMAIN-CONTAINING PROTEIN"/>
    <property type="match status" value="1"/>
</dbReference>
<evidence type="ECO:0000313" key="2">
    <source>
        <dbReference type="Proteomes" id="UP001600943"/>
    </source>
</evidence>
<reference evidence="1 2" key="1">
    <citation type="submission" date="2024-04" db="EMBL/GenBank/DDBJ databases">
        <title>Defined microbial consortia suppress multidrug-resistant proinflammatory Enterobacteriaceae via ecological control.</title>
        <authorList>
            <person name="Furuichi M."/>
            <person name="Kawaguchi T."/>
            <person name="Pust M."/>
            <person name="Yasuma K."/>
            <person name="Plichta D."/>
            <person name="Hasegawa N."/>
            <person name="Ohya T."/>
            <person name="Bhattarai S."/>
            <person name="Sasajima S."/>
            <person name="Aoto Y."/>
            <person name="Tuganbaev T."/>
            <person name="Yaginuma M."/>
            <person name="Ueda M."/>
            <person name="Okahashi N."/>
            <person name="Amafuji K."/>
            <person name="Kiridooshi Y."/>
            <person name="Sugita K."/>
            <person name="Strazar M."/>
            <person name="Skelly A."/>
            <person name="Suda W."/>
            <person name="Hattori M."/>
            <person name="Nakamoto N."/>
            <person name="Caballero S."/>
            <person name="Norman J."/>
            <person name="Olle B."/>
            <person name="Tanoue T."/>
            <person name="Arita M."/>
            <person name="Bucci V."/>
            <person name="Atarashi K."/>
            <person name="Xavier R."/>
            <person name="Honda K."/>
        </authorList>
    </citation>
    <scope>NUCLEOTIDE SEQUENCE [LARGE SCALE GENOMIC DNA]</scope>
    <source>
        <strain evidence="2">k04-0078-D8-1</strain>
    </source>
</reference>
<dbReference type="RefSeq" id="WP_288890274.1">
    <property type="nucleotide sequence ID" value="NZ_BAABYW010000002.1"/>
</dbReference>
<dbReference type="Proteomes" id="UP001600943">
    <property type="component" value="Unassembled WGS sequence"/>
</dbReference>
<evidence type="ECO:0000313" key="1">
    <source>
        <dbReference type="EMBL" id="GAA6410915.1"/>
    </source>
</evidence>
<protein>
    <recommendedName>
        <fullName evidence="3">SGNH/GDSL hydrolase family protein</fullName>
    </recommendedName>
</protein>
<name>A0ABQ0BHJ3_9FIRM</name>
<accession>A0ABQ0BHJ3</accession>
<keyword evidence="2" id="KW-1185">Reference proteome</keyword>
<sequence>MGGPAAPKDPEKKRAGFYIMKEKEIFGSRKKDGKGMQCIPENNGRLVSSAKITGNISDEKILKSLEQTQSFRRLVHSIGVCVESEVPEETIEFTFQMYGRKDIYGGGTKISLSVKGDGMEQNAGLSDMVWSDDDSEPGQISFTFPTSGHRAKASVKLYVQEGFSVPQEQKEEEADLTGRDAENMISRSLLWKGNPAPMKKAIEKTKRGEDVTLAFIGGSITQGAGAVPVHTECYAWKTCCAFAKRFGTGNNVHYLKAGVGGTPSELGMIRFERDILRGNEKPDIVVIEFAVNDEGDETKGVCYESLVRKVLGLPWHPAVILLFSVFADDWNLQERLCPVGYYYNIPMVSVRDAVTGQFGLKKPEGRVVSKNQFFYDMYHPSNIGHSIMAGCLDYLFEETDKIEDESGHKEEQGINMQPLIGGDFENVRLLDRKETYPKAEIICGSFYHKDEDLQCVEMDTDIEGTPQFPNNWQYDGTQELKINTPFTLSINCSRLLLIFKDAGETETGRAEVYVDGKHVLTADPLKNGWIHCNTVILFSENRTRQHTVEILPAIGDEKKKFTILGFGYVV</sequence>
<dbReference type="Gene3D" id="3.40.50.1110">
    <property type="entry name" value="SGNH hydrolase"/>
    <property type="match status" value="1"/>
</dbReference>
<dbReference type="EMBL" id="BAABYW010000002">
    <property type="protein sequence ID" value="GAA6410915.1"/>
    <property type="molecule type" value="Genomic_DNA"/>
</dbReference>
<dbReference type="SUPFAM" id="SSF52266">
    <property type="entry name" value="SGNH hydrolase"/>
    <property type="match status" value="1"/>
</dbReference>
<dbReference type="PANTHER" id="PTHR34407">
    <property type="entry name" value="EXPRESSED PROTEIN"/>
    <property type="match status" value="1"/>
</dbReference>
<comment type="caution">
    <text evidence="1">The sequence shown here is derived from an EMBL/GenBank/DDBJ whole genome shotgun (WGS) entry which is preliminary data.</text>
</comment>
<evidence type="ECO:0008006" key="3">
    <source>
        <dbReference type="Google" id="ProtNLM"/>
    </source>
</evidence>
<dbReference type="CDD" id="cd00229">
    <property type="entry name" value="SGNH_hydrolase"/>
    <property type="match status" value="1"/>
</dbReference>
<gene>
    <name evidence="1" type="ORF">K040078D81_50320</name>
</gene>
<dbReference type="InterPro" id="IPR036514">
    <property type="entry name" value="SGNH_hydro_sf"/>
</dbReference>
<proteinExistence type="predicted"/>